<dbReference type="PANTHER" id="PTHR24413">
    <property type="entry name" value="SPECKLE-TYPE POZ PROTEIN"/>
    <property type="match status" value="1"/>
</dbReference>
<keyword evidence="3" id="KW-1185">Reference proteome</keyword>
<evidence type="ECO:0000259" key="1">
    <source>
        <dbReference type="PROSITE" id="PS50097"/>
    </source>
</evidence>
<gene>
    <name evidence="2" type="ORF">C1645_747583</name>
</gene>
<dbReference type="EMBL" id="QKYT01000006">
    <property type="protein sequence ID" value="RIA99185.1"/>
    <property type="molecule type" value="Genomic_DNA"/>
</dbReference>
<dbReference type="Pfam" id="PF00651">
    <property type="entry name" value="BTB"/>
    <property type="match status" value="1"/>
</dbReference>
<dbReference type="PROSITE" id="PS50097">
    <property type="entry name" value="BTB"/>
    <property type="match status" value="1"/>
</dbReference>
<accession>A0A397TRD7</accession>
<evidence type="ECO:0000313" key="2">
    <source>
        <dbReference type="EMBL" id="RIA99185.1"/>
    </source>
</evidence>
<dbReference type="SMART" id="SM00225">
    <property type="entry name" value="BTB"/>
    <property type="match status" value="1"/>
</dbReference>
<evidence type="ECO:0000313" key="3">
    <source>
        <dbReference type="Proteomes" id="UP000265703"/>
    </source>
</evidence>
<dbReference type="AlphaFoldDB" id="A0A397TRD7"/>
<dbReference type="Gene3D" id="3.30.710.10">
    <property type="entry name" value="Potassium Channel Kv1.1, Chain A"/>
    <property type="match status" value="1"/>
</dbReference>
<dbReference type="InterPro" id="IPR011333">
    <property type="entry name" value="SKP1/BTB/POZ_sf"/>
</dbReference>
<name>A0A397TRD7_9GLOM</name>
<dbReference type="SUPFAM" id="SSF54695">
    <property type="entry name" value="POZ domain"/>
    <property type="match status" value="1"/>
</dbReference>
<organism evidence="2 3">
    <name type="scientific">Glomus cerebriforme</name>
    <dbReference type="NCBI Taxonomy" id="658196"/>
    <lineage>
        <taxon>Eukaryota</taxon>
        <taxon>Fungi</taxon>
        <taxon>Fungi incertae sedis</taxon>
        <taxon>Mucoromycota</taxon>
        <taxon>Glomeromycotina</taxon>
        <taxon>Glomeromycetes</taxon>
        <taxon>Glomerales</taxon>
        <taxon>Glomeraceae</taxon>
        <taxon>Glomus</taxon>
    </lineage>
</organism>
<dbReference type="Proteomes" id="UP000265703">
    <property type="component" value="Unassembled WGS sequence"/>
</dbReference>
<comment type="caution">
    <text evidence="2">The sequence shown here is derived from an EMBL/GenBank/DDBJ whole genome shotgun (WGS) entry which is preliminary data.</text>
</comment>
<dbReference type="OrthoDB" id="6359816at2759"/>
<feature type="domain" description="BTB" evidence="1">
    <location>
        <begin position="206"/>
        <end position="274"/>
    </location>
</feature>
<dbReference type="InterPro" id="IPR000210">
    <property type="entry name" value="BTB/POZ_dom"/>
</dbReference>
<protein>
    <submittedName>
        <fullName evidence="2">BTB/POZ protein</fullName>
    </submittedName>
</protein>
<sequence>MSTTALSTVSNNSCLPFIHTWVIKEFQHFCDKQNLLHFIISEPFNSPAPTDSNNKTKLEYTWRLVADIENIGEDFSLYMYIVALQTDFEREKKLNDRISTFKFKVFKNQHGNINSFEEFIMFNRNSFTHRTKFGIKNAHGGKLCKINQLFPNNDISISTDIIIRVHINEFNEFEQSQTNLNNLNNNNNSSLFSYSLDQFFNNPYFSDVTFTFDCGSELKASRLVLAAKSTYFMNMFTGKWTESNQTKIAIKGVKYDYYKAMIYYLYNGSLDSGLDLDILMGLFNEADMCQIEDLIKIVANKIVEMISNENWHEILLMGWQSNNNYLKKAALKFVHENWLNIKDTENMKFIIENLNVEWMEELMSVRFFGVL</sequence>
<proteinExistence type="predicted"/>
<reference evidence="2 3" key="1">
    <citation type="submission" date="2018-06" db="EMBL/GenBank/DDBJ databases">
        <title>Comparative genomics reveals the genomic features of Rhizophagus irregularis, R. cerebriforme, R. diaphanum and Gigaspora rosea, and their symbiotic lifestyle signature.</title>
        <authorList>
            <person name="Morin E."/>
            <person name="San Clemente H."/>
            <person name="Chen E.C.H."/>
            <person name="De La Providencia I."/>
            <person name="Hainaut M."/>
            <person name="Kuo A."/>
            <person name="Kohler A."/>
            <person name="Murat C."/>
            <person name="Tang N."/>
            <person name="Roy S."/>
            <person name="Loubradou J."/>
            <person name="Henrissat B."/>
            <person name="Grigoriev I.V."/>
            <person name="Corradi N."/>
            <person name="Roux C."/>
            <person name="Martin F.M."/>
        </authorList>
    </citation>
    <scope>NUCLEOTIDE SEQUENCE [LARGE SCALE GENOMIC DNA]</scope>
    <source>
        <strain evidence="2 3">DAOM 227022</strain>
    </source>
</reference>